<feature type="transmembrane region" description="Helical" evidence="2">
    <location>
        <begin position="20"/>
        <end position="43"/>
    </location>
</feature>
<dbReference type="STRING" id="490629.SAMN05216266_10571"/>
<proteinExistence type="predicted"/>
<sequence length="159" mass="17039">MNQEAQNSQREAPVEGRKAIFRIPATAMLAVAFLTICVTPAAFALPGLQALYLAPIALAVWVIRMRTTATAEGLTVRTVFNERKLHWSQLRGLAVAKGAKVKAVTTEGTEVALPAVRARHLPVLSLISGGRVPDPTGITEEITEEDLRGGPKETGSDEE</sequence>
<dbReference type="RefSeq" id="WP_245788260.1">
    <property type="nucleotide sequence ID" value="NZ_FOKG01000005.1"/>
</dbReference>
<dbReference type="Proteomes" id="UP000243799">
    <property type="component" value="Unassembled WGS sequence"/>
</dbReference>
<keyword evidence="2" id="KW-0472">Membrane</keyword>
<protein>
    <submittedName>
        <fullName evidence="4">PH domain-containing protein</fullName>
    </submittedName>
</protein>
<dbReference type="AlphaFoldDB" id="A0A1I0YHG2"/>
<accession>A0A1I0YHG2</accession>
<keyword evidence="2" id="KW-0812">Transmembrane</keyword>
<evidence type="ECO:0000256" key="1">
    <source>
        <dbReference type="SAM" id="MobiDB-lite"/>
    </source>
</evidence>
<dbReference type="InterPro" id="IPR019692">
    <property type="entry name" value="CFP-6_PH"/>
</dbReference>
<evidence type="ECO:0000259" key="3">
    <source>
        <dbReference type="Pfam" id="PF10756"/>
    </source>
</evidence>
<feature type="compositionally biased region" description="Basic and acidic residues" evidence="1">
    <location>
        <begin position="145"/>
        <end position="159"/>
    </location>
</feature>
<reference evidence="5" key="1">
    <citation type="submission" date="2016-10" db="EMBL/GenBank/DDBJ databases">
        <authorList>
            <person name="Varghese N."/>
            <person name="Submissions S."/>
        </authorList>
    </citation>
    <scope>NUCLEOTIDE SEQUENCE [LARGE SCALE GENOMIC DNA]</scope>
    <source>
        <strain evidence="5">CGMCC 4.3568</strain>
    </source>
</reference>
<keyword evidence="5" id="KW-1185">Reference proteome</keyword>
<feature type="region of interest" description="Disordered" evidence="1">
    <location>
        <begin position="132"/>
        <end position="159"/>
    </location>
</feature>
<organism evidence="4 5">
    <name type="scientific">Amycolatopsis marina</name>
    <dbReference type="NCBI Taxonomy" id="490629"/>
    <lineage>
        <taxon>Bacteria</taxon>
        <taxon>Bacillati</taxon>
        <taxon>Actinomycetota</taxon>
        <taxon>Actinomycetes</taxon>
        <taxon>Pseudonocardiales</taxon>
        <taxon>Pseudonocardiaceae</taxon>
        <taxon>Amycolatopsis</taxon>
    </lineage>
</organism>
<evidence type="ECO:0000313" key="4">
    <source>
        <dbReference type="EMBL" id="SFB12592.1"/>
    </source>
</evidence>
<gene>
    <name evidence="4" type="ORF">SAMN05216266_10571</name>
</gene>
<name>A0A1I0YHG2_9PSEU</name>
<feature type="transmembrane region" description="Helical" evidence="2">
    <location>
        <begin position="49"/>
        <end position="67"/>
    </location>
</feature>
<evidence type="ECO:0000313" key="5">
    <source>
        <dbReference type="Proteomes" id="UP000243799"/>
    </source>
</evidence>
<evidence type="ECO:0000256" key="2">
    <source>
        <dbReference type="SAM" id="Phobius"/>
    </source>
</evidence>
<dbReference type="Pfam" id="PF10756">
    <property type="entry name" value="bPH_6"/>
    <property type="match status" value="1"/>
</dbReference>
<feature type="domain" description="Low molecular weight protein antigen 6 PH" evidence="3">
    <location>
        <begin position="64"/>
        <end position="134"/>
    </location>
</feature>
<dbReference type="EMBL" id="FOKG01000005">
    <property type="protein sequence ID" value="SFB12592.1"/>
    <property type="molecule type" value="Genomic_DNA"/>
</dbReference>
<keyword evidence="2" id="KW-1133">Transmembrane helix</keyword>